<proteinExistence type="predicted"/>
<reference evidence="2" key="1">
    <citation type="submission" date="2022-12" db="EMBL/GenBank/DDBJ databases">
        <title>Genome assemblies of Blomia tropicalis.</title>
        <authorList>
            <person name="Cui Y."/>
        </authorList>
    </citation>
    <scope>NUCLEOTIDE SEQUENCE</scope>
    <source>
        <tissue evidence="2">Adult mites</tissue>
    </source>
</reference>
<feature type="compositionally biased region" description="Polar residues" evidence="1">
    <location>
        <begin position="398"/>
        <end position="407"/>
    </location>
</feature>
<dbReference type="AlphaFoldDB" id="A0A9Q0MAS3"/>
<feature type="region of interest" description="Disordered" evidence="1">
    <location>
        <begin position="1"/>
        <end position="21"/>
    </location>
</feature>
<evidence type="ECO:0000256" key="1">
    <source>
        <dbReference type="SAM" id="MobiDB-lite"/>
    </source>
</evidence>
<feature type="compositionally biased region" description="Basic and acidic residues" evidence="1">
    <location>
        <begin position="312"/>
        <end position="321"/>
    </location>
</feature>
<protein>
    <submittedName>
        <fullName evidence="2">Uncharacterized protein</fullName>
    </submittedName>
</protein>
<feature type="region of interest" description="Disordered" evidence="1">
    <location>
        <begin position="312"/>
        <end position="335"/>
    </location>
</feature>
<accession>A0A9Q0MAS3</accession>
<feature type="compositionally biased region" description="Low complexity" evidence="1">
    <location>
        <begin position="385"/>
        <end position="397"/>
    </location>
</feature>
<feature type="compositionally biased region" description="Basic and acidic residues" evidence="1">
    <location>
        <begin position="84"/>
        <end position="94"/>
    </location>
</feature>
<feature type="region of interest" description="Disordered" evidence="1">
    <location>
        <begin position="81"/>
        <end position="114"/>
    </location>
</feature>
<dbReference type="Proteomes" id="UP001142055">
    <property type="component" value="Chromosome 1"/>
</dbReference>
<feature type="compositionally biased region" description="Polar residues" evidence="1">
    <location>
        <begin position="95"/>
        <end position="104"/>
    </location>
</feature>
<organism evidence="2 3">
    <name type="scientific">Blomia tropicalis</name>
    <name type="common">Mite</name>
    <dbReference type="NCBI Taxonomy" id="40697"/>
    <lineage>
        <taxon>Eukaryota</taxon>
        <taxon>Metazoa</taxon>
        <taxon>Ecdysozoa</taxon>
        <taxon>Arthropoda</taxon>
        <taxon>Chelicerata</taxon>
        <taxon>Arachnida</taxon>
        <taxon>Acari</taxon>
        <taxon>Acariformes</taxon>
        <taxon>Sarcoptiformes</taxon>
        <taxon>Astigmata</taxon>
        <taxon>Glycyphagoidea</taxon>
        <taxon>Echimyopodidae</taxon>
        <taxon>Blomia</taxon>
    </lineage>
</organism>
<sequence length="617" mass="69678">MYTISENQHEKPFSSSTKKMAKIKPMMQPSSVDESNSQLVKIRTPIRAVWRHKPIVYRLESDCNVEHVFINSDSYLDDNDDDECSKKNDQHHQETSIISLSPDSTEGGDTANNSALFISSPTPPSSSTSFIIKPQSISINQSKKETIQDCTESESDYIVIHNNQHFDCNRRVQESRNTMADAEYSDDPFDEEEFDCHIDTIPDDLCSLDDDDLYRNKRMATYFMEEIGGQCDNNQMEGDYCLNDHEPCRFDSPSSNESTHRQLVYDFPDFIPSFGYGFLETIIEENEDDFDHRSFVSLSDDCNAIHLCGDDGSKRPLHQSEEELLSPNEDFGPESRSAHRKFLTIGYDGHQHFPQTPTNDEFEMFFHPETPTGPNAAAEGVITPTSSITSTTNGSVTATPTTTSESEQYNYPTISAATATLTSAVLGGGDQHGSYLLNPEDGQFYVHYPEMYDQHEHSNINETQQQQQQQQHRRENNQHRHRRRHRHRKGHINLDPDHQSSDQASDIAPLDLSPSDGGSFGSSSPSGSSSSELSLSDSSDDDRATIRRRIVVDKNNNNNNEQHGERNGGQQQQQQLQNVGNQQSGQSFSKQSKTPTNGIDHLNWFYLVDPFLLSDAF</sequence>
<feature type="compositionally biased region" description="Basic residues" evidence="1">
    <location>
        <begin position="479"/>
        <end position="491"/>
    </location>
</feature>
<gene>
    <name evidence="2" type="ORF">RDWZM_000564</name>
</gene>
<feature type="compositionally biased region" description="Low complexity" evidence="1">
    <location>
        <begin position="510"/>
        <end position="537"/>
    </location>
</feature>
<feature type="compositionally biased region" description="Low complexity" evidence="1">
    <location>
        <begin position="568"/>
        <end position="593"/>
    </location>
</feature>
<name>A0A9Q0MAS3_BLOTA</name>
<evidence type="ECO:0000313" key="2">
    <source>
        <dbReference type="EMBL" id="KAJ6222019.1"/>
    </source>
</evidence>
<evidence type="ECO:0000313" key="3">
    <source>
        <dbReference type="Proteomes" id="UP001142055"/>
    </source>
</evidence>
<keyword evidence="3" id="KW-1185">Reference proteome</keyword>
<feature type="region of interest" description="Disordered" evidence="1">
    <location>
        <begin position="458"/>
        <end position="594"/>
    </location>
</feature>
<dbReference type="EMBL" id="JAPWDV010000001">
    <property type="protein sequence ID" value="KAJ6222019.1"/>
    <property type="molecule type" value="Genomic_DNA"/>
</dbReference>
<comment type="caution">
    <text evidence="2">The sequence shown here is derived from an EMBL/GenBank/DDBJ whole genome shotgun (WGS) entry which is preliminary data.</text>
</comment>
<feature type="region of interest" description="Disordered" evidence="1">
    <location>
        <begin position="385"/>
        <end position="407"/>
    </location>
</feature>